<proteinExistence type="predicted"/>
<dbReference type="GO" id="GO:0016706">
    <property type="term" value="F:2-oxoglutarate-dependent dioxygenase activity"/>
    <property type="evidence" value="ECO:0007669"/>
    <property type="project" value="UniProtKB-ARBA"/>
</dbReference>
<name>A0A317E3R2_9PROT</name>
<dbReference type="Gene3D" id="2.60.120.620">
    <property type="entry name" value="q2cbj1_9rhob like domain"/>
    <property type="match status" value="1"/>
</dbReference>
<dbReference type="OrthoDB" id="9796766at2"/>
<dbReference type="InterPro" id="IPR008775">
    <property type="entry name" value="Phytyl_CoA_dOase-like"/>
</dbReference>
<dbReference type="AlphaFoldDB" id="A0A317E3R2"/>
<organism evidence="2 3">
    <name type="scientific">Zavarzinia compransoris</name>
    <dbReference type="NCBI Taxonomy" id="1264899"/>
    <lineage>
        <taxon>Bacteria</taxon>
        <taxon>Pseudomonadati</taxon>
        <taxon>Pseudomonadota</taxon>
        <taxon>Alphaproteobacteria</taxon>
        <taxon>Rhodospirillales</taxon>
        <taxon>Zavarziniaceae</taxon>
        <taxon>Zavarzinia</taxon>
    </lineage>
</organism>
<dbReference type="EMBL" id="QGLF01000002">
    <property type="protein sequence ID" value="PWR21619.1"/>
    <property type="molecule type" value="Genomic_DNA"/>
</dbReference>
<evidence type="ECO:0000313" key="3">
    <source>
        <dbReference type="Proteomes" id="UP000246077"/>
    </source>
</evidence>
<dbReference type="PANTHER" id="PTHR20883:SF41">
    <property type="entry name" value="IRON_ALPHA-KETOGLUTARATE-DEPENDENT DIOXYGENASE ASQJ"/>
    <property type="match status" value="1"/>
</dbReference>
<dbReference type="SUPFAM" id="SSF51197">
    <property type="entry name" value="Clavaminate synthase-like"/>
    <property type="match status" value="1"/>
</dbReference>
<evidence type="ECO:0000313" key="2">
    <source>
        <dbReference type="EMBL" id="PWR21619.1"/>
    </source>
</evidence>
<gene>
    <name evidence="2" type="ORF">DKG75_06355</name>
</gene>
<evidence type="ECO:0000256" key="1">
    <source>
        <dbReference type="ARBA" id="ARBA00023002"/>
    </source>
</evidence>
<dbReference type="Pfam" id="PF05721">
    <property type="entry name" value="PhyH"/>
    <property type="match status" value="1"/>
</dbReference>
<keyword evidence="3" id="KW-1185">Reference proteome</keyword>
<accession>A0A317E3R2</accession>
<dbReference type="Proteomes" id="UP000246077">
    <property type="component" value="Unassembled WGS sequence"/>
</dbReference>
<keyword evidence="1" id="KW-0560">Oxidoreductase</keyword>
<dbReference type="PANTHER" id="PTHR20883">
    <property type="entry name" value="PHYTANOYL-COA DIOXYGENASE DOMAIN CONTAINING 1"/>
    <property type="match status" value="1"/>
</dbReference>
<comment type="caution">
    <text evidence="2">The sequence shown here is derived from an EMBL/GenBank/DDBJ whole genome shotgun (WGS) entry which is preliminary data.</text>
</comment>
<dbReference type="GO" id="GO:0005506">
    <property type="term" value="F:iron ion binding"/>
    <property type="evidence" value="ECO:0007669"/>
    <property type="project" value="UniProtKB-ARBA"/>
</dbReference>
<reference evidence="3" key="1">
    <citation type="submission" date="2018-05" db="EMBL/GenBank/DDBJ databases">
        <title>Zavarzinia sp. HR-AS.</title>
        <authorList>
            <person name="Lee Y."/>
            <person name="Jeon C.O."/>
        </authorList>
    </citation>
    <scope>NUCLEOTIDE SEQUENCE [LARGE SCALE GENOMIC DNA]</scope>
    <source>
        <strain evidence="3">DSM 1231</strain>
    </source>
</reference>
<keyword evidence="2" id="KW-0223">Dioxygenase</keyword>
<protein>
    <submittedName>
        <fullName evidence="2">Phytanoyl-CoA dioxygenase</fullName>
    </submittedName>
</protein>
<sequence length="316" mass="34780">MPTDPPGDTAMSAHQMLKSEPLAKAQITTLSADAGIDEIIEVLFRDGALIIKDLATAAEIDAVNRELGPWLDQTPFGNGDFVGHRTKRCCGLLGKSAAVGELATKPVVMEICDRVLLPQCTRYRLSVSQAISIHSNQPAQHMHRDDALWPFQHPVEHHRLIHSIWALTDFNESNGATRVAPGSHLWGEGREPVDGEWCQAVMTRGSLLIYFADTFHGGGANTTGEARIGMILGYIVGWLRQEEEQFLAVPPHVAMKLPRKVQDLLGYKTHEPYLGWVDQNDCRVVLMDVPEDQRGAVDLSEDGGGELQPGQWSVLI</sequence>